<evidence type="ECO:0000256" key="1">
    <source>
        <dbReference type="ARBA" id="ARBA00023157"/>
    </source>
</evidence>
<dbReference type="Gene3D" id="2.40.10.10">
    <property type="entry name" value="Trypsin-like serine proteases"/>
    <property type="match status" value="2"/>
</dbReference>
<dbReference type="AlphaFoldDB" id="A0A841FX37"/>
<keyword evidence="2" id="KW-0378">Hydrolase</keyword>
<dbReference type="InterPro" id="IPR006311">
    <property type="entry name" value="TAT_signal"/>
</dbReference>
<feature type="signal peptide" evidence="3">
    <location>
        <begin position="1"/>
        <end position="31"/>
    </location>
</feature>
<dbReference type="InterPro" id="IPR009003">
    <property type="entry name" value="Peptidase_S1_PA"/>
</dbReference>
<dbReference type="PRINTS" id="PR00722">
    <property type="entry name" value="CHYMOTRYPSIN"/>
</dbReference>
<dbReference type="PROSITE" id="PS50240">
    <property type="entry name" value="TRYPSIN_DOM"/>
    <property type="match status" value="1"/>
</dbReference>
<dbReference type="InterPro" id="IPR001254">
    <property type="entry name" value="Trypsin_dom"/>
</dbReference>
<dbReference type="SMART" id="SM00020">
    <property type="entry name" value="Tryp_SPc"/>
    <property type="match status" value="1"/>
</dbReference>
<dbReference type="Proteomes" id="UP000548476">
    <property type="component" value="Unassembled WGS sequence"/>
</dbReference>
<dbReference type="PANTHER" id="PTHR24252">
    <property type="entry name" value="ACROSIN-RELATED"/>
    <property type="match status" value="1"/>
</dbReference>
<dbReference type="InterPro" id="IPR018114">
    <property type="entry name" value="TRYPSIN_HIS"/>
</dbReference>
<proteinExistence type="predicted"/>
<dbReference type="GO" id="GO:0004252">
    <property type="term" value="F:serine-type endopeptidase activity"/>
    <property type="evidence" value="ECO:0007669"/>
    <property type="project" value="InterPro"/>
</dbReference>
<dbReference type="PROSITE" id="PS00134">
    <property type="entry name" value="TRYPSIN_HIS"/>
    <property type="match status" value="1"/>
</dbReference>
<dbReference type="Pfam" id="PF00089">
    <property type="entry name" value="Trypsin"/>
    <property type="match status" value="1"/>
</dbReference>
<organism evidence="5 6">
    <name type="scientific">Phytomonospora endophytica</name>
    <dbReference type="NCBI Taxonomy" id="714109"/>
    <lineage>
        <taxon>Bacteria</taxon>
        <taxon>Bacillati</taxon>
        <taxon>Actinomycetota</taxon>
        <taxon>Actinomycetes</taxon>
        <taxon>Micromonosporales</taxon>
        <taxon>Micromonosporaceae</taxon>
        <taxon>Phytomonospora</taxon>
    </lineage>
</organism>
<comment type="caution">
    <text evidence="5">The sequence shown here is derived from an EMBL/GenBank/DDBJ whole genome shotgun (WGS) entry which is preliminary data.</text>
</comment>
<dbReference type="PANTHER" id="PTHR24252:SF7">
    <property type="entry name" value="HYALIN"/>
    <property type="match status" value="1"/>
</dbReference>
<dbReference type="EMBL" id="JACHGT010000011">
    <property type="protein sequence ID" value="MBB6037039.1"/>
    <property type="molecule type" value="Genomic_DNA"/>
</dbReference>
<feature type="domain" description="Peptidase S1" evidence="4">
    <location>
        <begin position="41"/>
        <end position="260"/>
    </location>
</feature>
<dbReference type="SUPFAM" id="SSF50494">
    <property type="entry name" value="Trypsin-like serine proteases"/>
    <property type="match status" value="1"/>
</dbReference>
<evidence type="ECO:0000256" key="2">
    <source>
        <dbReference type="RuleBase" id="RU363034"/>
    </source>
</evidence>
<name>A0A841FX37_9ACTN</name>
<reference evidence="5 6" key="1">
    <citation type="submission" date="2020-08" db="EMBL/GenBank/DDBJ databases">
        <title>Genomic Encyclopedia of Type Strains, Phase IV (KMG-IV): sequencing the most valuable type-strain genomes for metagenomic binning, comparative biology and taxonomic classification.</title>
        <authorList>
            <person name="Goeker M."/>
        </authorList>
    </citation>
    <scope>NUCLEOTIDE SEQUENCE [LARGE SCALE GENOMIC DNA]</scope>
    <source>
        <strain evidence="5 6">YIM 65646</strain>
    </source>
</reference>
<gene>
    <name evidence="5" type="ORF">HNR73_004912</name>
</gene>
<dbReference type="InterPro" id="IPR043504">
    <property type="entry name" value="Peptidase_S1_PA_chymotrypsin"/>
</dbReference>
<feature type="chain" id="PRO_5032541668" evidence="3">
    <location>
        <begin position="32"/>
        <end position="263"/>
    </location>
</feature>
<evidence type="ECO:0000313" key="6">
    <source>
        <dbReference type="Proteomes" id="UP000548476"/>
    </source>
</evidence>
<keyword evidence="1" id="KW-1015">Disulfide bond</keyword>
<dbReference type="FunFam" id="2.40.10.10:FF:000002">
    <property type="entry name" value="Transmembrane protease serine"/>
    <property type="match status" value="1"/>
</dbReference>
<dbReference type="InterPro" id="IPR033116">
    <property type="entry name" value="TRYPSIN_SER"/>
</dbReference>
<keyword evidence="6" id="KW-1185">Reference proteome</keyword>
<protein>
    <submittedName>
        <fullName evidence="5">Secreted trypsin-like serine protease</fullName>
    </submittedName>
</protein>
<accession>A0A841FX37</accession>
<dbReference type="InterPro" id="IPR001314">
    <property type="entry name" value="Peptidase_S1A"/>
</dbReference>
<evidence type="ECO:0000313" key="5">
    <source>
        <dbReference type="EMBL" id="MBB6037039.1"/>
    </source>
</evidence>
<dbReference type="PROSITE" id="PS51318">
    <property type="entry name" value="TAT"/>
    <property type="match status" value="1"/>
</dbReference>
<keyword evidence="3" id="KW-0732">Signal</keyword>
<keyword evidence="2" id="KW-0720">Serine protease</keyword>
<evidence type="ECO:0000259" key="4">
    <source>
        <dbReference type="PROSITE" id="PS50240"/>
    </source>
</evidence>
<sequence>MRRTARKLMGLAGVALTGLLIAGFAGAPAQAEPAGDITPNVVGGTPADQGEYPWIVRLSMGCGGAMYAPDVVLTAAHCVDGTGEDTSIGVTAGVVDLEDPAAVTAQSTYVLQAPGYDGNGKDWALIKLDTALDGIPTLPTASTDEFDSGDFTIMGWGADSEGGAQQQYLLEAQVPFVDDTACTTAYPNLIAAEEICAGLDEGGVDTCQGDSGGPMVQKDANGEWVQIGIVSWGEGCARPGKPGVYTQVSNFADDIAAAAAELP</sequence>
<dbReference type="PROSITE" id="PS00135">
    <property type="entry name" value="TRYPSIN_SER"/>
    <property type="match status" value="1"/>
</dbReference>
<dbReference type="GO" id="GO:0006508">
    <property type="term" value="P:proteolysis"/>
    <property type="evidence" value="ECO:0007669"/>
    <property type="project" value="UniProtKB-KW"/>
</dbReference>
<dbReference type="RefSeq" id="WP_239122286.1">
    <property type="nucleotide sequence ID" value="NZ_BONT01000072.1"/>
</dbReference>
<dbReference type="CDD" id="cd00190">
    <property type="entry name" value="Tryp_SPc"/>
    <property type="match status" value="1"/>
</dbReference>
<evidence type="ECO:0000256" key="3">
    <source>
        <dbReference type="SAM" id="SignalP"/>
    </source>
</evidence>
<keyword evidence="2 5" id="KW-0645">Protease</keyword>